<dbReference type="EMBL" id="JAKVTW010000006">
    <property type="protein sequence ID" value="MCH4811753.1"/>
    <property type="molecule type" value="Genomic_DNA"/>
</dbReference>
<keyword evidence="6" id="KW-1185">Reference proteome</keyword>
<organism evidence="5 6">
    <name type="scientific">Vreelandella neptunia</name>
    <dbReference type="NCBI Taxonomy" id="115551"/>
    <lineage>
        <taxon>Bacteria</taxon>
        <taxon>Pseudomonadati</taxon>
        <taxon>Pseudomonadota</taxon>
        <taxon>Gammaproteobacteria</taxon>
        <taxon>Oceanospirillales</taxon>
        <taxon>Halomonadaceae</taxon>
        <taxon>Vreelandella</taxon>
    </lineage>
</organism>
<accession>A0ABS9S6K1</accession>
<evidence type="ECO:0000256" key="1">
    <source>
        <dbReference type="ARBA" id="ARBA00007637"/>
    </source>
</evidence>
<keyword evidence="2" id="KW-0560">Oxidoreductase</keyword>
<sequence length="266" mass="29417">MLNRILVTGAAGGLGKSLRPHLSKLAKHVRLSDIADLGTADEGEELIQADLSDMQAVTELVRDCDGIVHLGGMSVESPWEAILQANILGTYHLYEAARKQGKPRIVFASSNHTIGFYERNQLIDNQVVQKPDSLYGVSKCFGENLASLYHDKFGVETLSVRIGSCFDKPADTRMMATWLSQADFVSLLQRAFVTPRLGYTVVYGASNNTEKWWDNSRAGFLGWAPQDSSEPWREETEALDFDIDSSDLAVRYQGGKFTKSGHPDDV</sequence>
<dbReference type="InterPro" id="IPR001509">
    <property type="entry name" value="Epimerase_deHydtase"/>
</dbReference>
<dbReference type="PANTHER" id="PTHR43103:SF5">
    <property type="entry name" value="4-EPIMERASE, PUTATIVE (AFU_ORTHOLOGUE AFUA_7G00360)-RELATED"/>
    <property type="match status" value="1"/>
</dbReference>
<name>A0ABS9S6K1_9GAMM</name>
<evidence type="ECO:0000256" key="3">
    <source>
        <dbReference type="ARBA" id="ARBA00023027"/>
    </source>
</evidence>
<dbReference type="Pfam" id="PF01370">
    <property type="entry name" value="Epimerase"/>
    <property type="match status" value="1"/>
</dbReference>
<dbReference type="RefSeq" id="WP_240718122.1">
    <property type="nucleotide sequence ID" value="NZ_JAKVTW010000006.1"/>
</dbReference>
<dbReference type="InterPro" id="IPR036291">
    <property type="entry name" value="NAD(P)-bd_dom_sf"/>
</dbReference>
<dbReference type="Proteomes" id="UP001320609">
    <property type="component" value="Unassembled WGS sequence"/>
</dbReference>
<dbReference type="PANTHER" id="PTHR43103">
    <property type="entry name" value="NUCLEOSIDE-DIPHOSPHATE-SUGAR EPIMERASE"/>
    <property type="match status" value="1"/>
</dbReference>
<dbReference type="CDD" id="cd08946">
    <property type="entry name" value="SDR_e"/>
    <property type="match status" value="1"/>
</dbReference>
<keyword evidence="3" id="KW-0520">NAD</keyword>
<gene>
    <name evidence="5" type="ORF">MLE19_10440</name>
</gene>
<evidence type="ECO:0000313" key="6">
    <source>
        <dbReference type="Proteomes" id="UP001320609"/>
    </source>
</evidence>
<comment type="caution">
    <text evidence="5">The sequence shown here is derived from an EMBL/GenBank/DDBJ whole genome shotgun (WGS) entry which is preliminary data.</text>
</comment>
<proteinExistence type="inferred from homology"/>
<evidence type="ECO:0000313" key="5">
    <source>
        <dbReference type="EMBL" id="MCH4811753.1"/>
    </source>
</evidence>
<evidence type="ECO:0000259" key="4">
    <source>
        <dbReference type="Pfam" id="PF01370"/>
    </source>
</evidence>
<reference evidence="5 6" key="1">
    <citation type="submission" date="2022-03" db="EMBL/GenBank/DDBJ databases">
        <title>Genomic signatures underlying metal tolerance in selected Arctic bacterial isolates.</title>
        <authorList>
            <person name="Thomas F.A."/>
            <person name="Venkatachalam S."/>
            <person name="Krishnan K.P."/>
        </authorList>
    </citation>
    <scope>NUCLEOTIDE SEQUENCE [LARGE SCALE GENOMIC DNA]</scope>
    <source>
        <strain evidence="5 6">HM116</strain>
    </source>
</reference>
<dbReference type="SUPFAM" id="SSF51735">
    <property type="entry name" value="NAD(P)-binding Rossmann-fold domains"/>
    <property type="match status" value="1"/>
</dbReference>
<dbReference type="Gene3D" id="3.40.50.720">
    <property type="entry name" value="NAD(P)-binding Rossmann-like Domain"/>
    <property type="match status" value="1"/>
</dbReference>
<feature type="domain" description="NAD-dependent epimerase/dehydratase" evidence="4">
    <location>
        <begin position="5"/>
        <end position="179"/>
    </location>
</feature>
<comment type="similarity">
    <text evidence="1">Belongs to the NAD(P)-dependent epimerase/dehydratase family.</text>
</comment>
<protein>
    <submittedName>
        <fullName evidence="5">NAD(P)-dependent oxidoreductase</fullName>
    </submittedName>
</protein>
<evidence type="ECO:0000256" key="2">
    <source>
        <dbReference type="ARBA" id="ARBA00023002"/>
    </source>
</evidence>